<name>A0A1V1HYD0_9FIRM</name>
<dbReference type="KEGG" id="ril:CRIB_150"/>
<dbReference type="EMBL" id="LN555523">
    <property type="protein sequence ID" value="CED92909.1"/>
    <property type="molecule type" value="Genomic_DNA"/>
</dbReference>
<accession>A0A1V1HYD0</accession>
<organism evidence="2 3">
    <name type="scientific">Romboutsia ilealis</name>
    <dbReference type="NCBI Taxonomy" id="1115758"/>
    <lineage>
        <taxon>Bacteria</taxon>
        <taxon>Bacillati</taxon>
        <taxon>Bacillota</taxon>
        <taxon>Clostridia</taxon>
        <taxon>Peptostreptococcales</taxon>
        <taxon>Peptostreptococcaceae</taxon>
        <taxon>Romboutsia</taxon>
    </lineage>
</organism>
<dbReference type="SUPFAM" id="SSF53850">
    <property type="entry name" value="Periplasmic binding protein-like II"/>
    <property type="match status" value="1"/>
</dbReference>
<dbReference type="RefSeq" id="WP_180702685.1">
    <property type="nucleotide sequence ID" value="NZ_LN555523.1"/>
</dbReference>
<gene>
    <name evidence="2" type="ORF">CRIB_150</name>
</gene>
<keyword evidence="1" id="KW-0732">Signal</keyword>
<dbReference type="PROSITE" id="PS51257">
    <property type="entry name" value="PROKAR_LIPOPROTEIN"/>
    <property type="match status" value="1"/>
</dbReference>
<feature type="signal peptide" evidence="1">
    <location>
        <begin position="1"/>
        <end position="22"/>
    </location>
</feature>
<feature type="chain" id="PRO_5038968922" evidence="1">
    <location>
        <begin position="23"/>
        <end position="541"/>
    </location>
</feature>
<dbReference type="Pfam" id="PF01547">
    <property type="entry name" value="SBP_bac_1"/>
    <property type="match status" value="1"/>
</dbReference>
<keyword evidence="3" id="KW-1185">Reference proteome</keyword>
<dbReference type="Gene3D" id="3.40.190.10">
    <property type="entry name" value="Periplasmic binding protein-like II"/>
    <property type="match status" value="2"/>
</dbReference>
<dbReference type="Proteomes" id="UP000245622">
    <property type="component" value="Chromosome 1"/>
</dbReference>
<evidence type="ECO:0000313" key="3">
    <source>
        <dbReference type="Proteomes" id="UP000245622"/>
    </source>
</evidence>
<evidence type="ECO:0000256" key="1">
    <source>
        <dbReference type="SAM" id="SignalP"/>
    </source>
</evidence>
<evidence type="ECO:0000313" key="2">
    <source>
        <dbReference type="EMBL" id="CED92909.1"/>
    </source>
</evidence>
<dbReference type="InterPro" id="IPR006059">
    <property type="entry name" value="SBP"/>
</dbReference>
<reference evidence="2 3" key="1">
    <citation type="submission" date="2014-04" db="EMBL/GenBank/DDBJ databases">
        <authorList>
            <person name="Hornung B.V."/>
        </authorList>
    </citation>
    <scope>NUCLEOTIDE SEQUENCE [LARGE SCALE GENOMIC DNA]</scope>
    <source>
        <strain evidence="2 3">CRIB</strain>
    </source>
</reference>
<dbReference type="AlphaFoldDB" id="A0A1V1HYD0"/>
<protein>
    <submittedName>
        <fullName evidence="2">ABC transporter, substrate-binding protein</fullName>
    </submittedName>
</protein>
<sequence length="541" mass="61239">MKKPKRLIALVLATGLVVVSLTGCSSSKTGDAVGLGSPAYNLENVEFPLKEQVTLNIMTQSSPLAPQDPNEKLIYKRLQEKTNLKINWTNYTWDEYGEKRNLDIAAGDIPDAILHAGMSDYDLLKYADQGVIVPIEDLIDNYMPNLKKVLDENPEYRKMITAPDGHIYSFPWIEELGDGKGSIQTVDCTPWINKAWLDELGLPIPTTTEELQTALKAFKDQDPNKNGKADEIPMSFIINDGQNDPAYLFGSFGLGDNWDHTIVDNDGKVILTAREEGYKNAINYLHGLYKEGLIDAEAFEQDWNTYLAKGKDKRYGLYFTWDKANITGPGDDYVLLPPLKGPDGTQNVARTNGIGFDRGRMVITTANKNLELTAKWIDELYNPIQSVQNNWGTYGDDKQANIFEYDEENNMLKHLDLNGAAPHEVRQKSEVGGPLAILNEYYGKVTTMPDDAAWRLEQINTLVPYMYAENIYPSVFFSKEELDKLSTIQTDLFDYINRMRAEWIVNGKADKDWDAYLKELDRLGYSQWLEIKQAGYDRTAK</sequence>
<proteinExistence type="predicted"/>
<dbReference type="PANTHER" id="PTHR43649">
    <property type="entry name" value="ARABINOSE-BINDING PROTEIN-RELATED"/>
    <property type="match status" value="1"/>
</dbReference>
<dbReference type="GeneID" id="82204333"/>
<dbReference type="InterPro" id="IPR050490">
    <property type="entry name" value="Bact_solute-bd_prot1"/>
</dbReference>
<dbReference type="PANTHER" id="PTHR43649:SF17">
    <property type="entry name" value="ABC TRANSPORTER SOLUTE BINDING PROTEIN-SUGAR TRANSPORT"/>
    <property type="match status" value="1"/>
</dbReference>
<dbReference type="CDD" id="cd13581">
    <property type="entry name" value="PBP2_AlgQ_like_2"/>
    <property type="match status" value="1"/>
</dbReference>